<feature type="transmembrane region" description="Helical" evidence="3">
    <location>
        <begin position="463"/>
        <end position="484"/>
    </location>
</feature>
<dbReference type="PANTHER" id="PTHR43649">
    <property type="entry name" value="ARABINOSE-BINDING PROTEIN-RELATED"/>
    <property type="match status" value="1"/>
</dbReference>
<feature type="transmembrane region" description="Helical" evidence="3">
    <location>
        <begin position="424"/>
        <end position="448"/>
    </location>
</feature>
<keyword evidence="3" id="KW-0812">Transmembrane</keyword>
<dbReference type="PANTHER" id="PTHR43649:SF29">
    <property type="entry name" value="OSMOPROTECTIVE COMPOUNDS-BINDING PROTEIN GGTB"/>
    <property type="match status" value="1"/>
</dbReference>
<evidence type="ECO:0000256" key="2">
    <source>
        <dbReference type="ARBA" id="ARBA00022448"/>
    </source>
</evidence>
<keyword evidence="3" id="KW-0472">Membrane</keyword>
<keyword evidence="3" id="KW-1133">Transmembrane helix</keyword>
<accession>A0A1Y2BA21</accession>
<dbReference type="EMBL" id="MCOG01000168">
    <property type="protein sequence ID" value="ORY31689.1"/>
    <property type="molecule type" value="Genomic_DNA"/>
</dbReference>
<evidence type="ECO:0000256" key="1">
    <source>
        <dbReference type="ARBA" id="ARBA00008520"/>
    </source>
</evidence>
<dbReference type="SUPFAM" id="SSF53850">
    <property type="entry name" value="Periplasmic binding protein-like II"/>
    <property type="match status" value="1"/>
</dbReference>
<evidence type="ECO:0000313" key="4">
    <source>
        <dbReference type="EMBL" id="ORY31689.1"/>
    </source>
</evidence>
<keyword evidence="5" id="KW-1185">Reference proteome</keyword>
<feature type="transmembrane region" description="Helical" evidence="3">
    <location>
        <begin position="570"/>
        <end position="596"/>
    </location>
</feature>
<comment type="similarity">
    <text evidence="1">Belongs to the bacterial solute-binding protein 1 family.</text>
</comment>
<dbReference type="Proteomes" id="UP000193920">
    <property type="component" value="Unassembled WGS sequence"/>
</dbReference>
<evidence type="ECO:0000313" key="5">
    <source>
        <dbReference type="Proteomes" id="UP000193920"/>
    </source>
</evidence>
<dbReference type="Gene3D" id="3.40.190.10">
    <property type="entry name" value="Periplasmic binding protein-like II"/>
    <property type="match status" value="1"/>
</dbReference>
<gene>
    <name evidence="4" type="ORF">LY90DRAFT_76397</name>
</gene>
<feature type="transmembrane region" description="Helical" evidence="3">
    <location>
        <begin position="490"/>
        <end position="509"/>
    </location>
</feature>
<dbReference type="Pfam" id="PF13416">
    <property type="entry name" value="SBP_bac_8"/>
    <property type="match status" value="1"/>
</dbReference>
<dbReference type="InterPro" id="IPR006059">
    <property type="entry name" value="SBP"/>
</dbReference>
<dbReference type="OrthoDB" id="5574009at2759"/>
<protein>
    <submittedName>
        <fullName evidence="4">Periplasmic binding protein-like II</fullName>
    </submittedName>
</protein>
<dbReference type="AlphaFoldDB" id="A0A1Y2BA21"/>
<evidence type="ECO:0000256" key="3">
    <source>
        <dbReference type="SAM" id="Phobius"/>
    </source>
</evidence>
<dbReference type="InterPro" id="IPR050490">
    <property type="entry name" value="Bact_solute-bd_prot1"/>
</dbReference>
<feature type="transmembrane region" description="Helical" evidence="3">
    <location>
        <begin position="642"/>
        <end position="663"/>
    </location>
</feature>
<organism evidence="4 5">
    <name type="scientific">Neocallimastix californiae</name>
    <dbReference type="NCBI Taxonomy" id="1754190"/>
    <lineage>
        <taxon>Eukaryota</taxon>
        <taxon>Fungi</taxon>
        <taxon>Fungi incertae sedis</taxon>
        <taxon>Chytridiomycota</taxon>
        <taxon>Chytridiomycota incertae sedis</taxon>
        <taxon>Neocallimastigomycetes</taxon>
        <taxon>Neocallimastigales</taxon>
        <taxon>Neocallimastigaceae</taxon>
        <taxon>Neocallimastix</taxon>
    </lineage>
</organism>
<keyword evidence="2" id="KW-0813">Transport</keyword>
<name>A0A1Y2BA21_9FUNG</name>
<reference evidence="4 5" key="1">
    <citation type="submission" date="2016-08" db="EMBL/GenBank/DDBJ databases">
        <title>A Parts List for Fungal Cellulosomes Revealed by Comparative Genomics.</title>
        <authorList>
            <consortium name="DOE Joint Genome Institute"/>
            <person name="Haitjema C.H."/>
            <person name="Gilmore S.P."/>
            <person name="Henske J.K."/>
            <person name="Solomon K.V."/>
            <person name="De Groot R."/>
            <person name="Kuo A."/>
            <person name="Mondo S.J."/>
            <person name="Salamov A.A."/>
            <person name="Labutti K."/>
            <person name="Zhao Z."/>
            <person name="Chiniquy J."/>
            <person name="Barry K."/>
            <person name="Brewer H.M."/>
            <person name="Purvine S.O."/>
            <person name="Wright A.T."/>
            <person name="Boxma B."/>
            <person name="Van Alen T."/>
            <person name="Hackstein J.H."/>
            <person name="Baker S.E."/>
            <person name="Grigoriev I.V."/>
            <person name="O'Malley M.A."/>
        </authorList>
    </citation>
    <scope>NUCLEOTIDE SEQUENCE [LARGE SCALE GENOMIC DNA]</scope>
    <source>
        <strain evidence="4 5">G1</strain>
    </source>
</reference>
<sequence length="755" mass="88298">MSKIINLYIWIILCFINKIYGKNITLNVVAYATEDYSNIYKTMINDFNEYSIKKELDIYVDLTVISNSDSYESYASMVQALLMKKNNNKYDLYYYDNAYTQEYGPYLLDLEKYLPKDHIDMFNSKLLSQSCIYENKLVGLPYTTAYTLLYSNTKLLKKYNKRIPKTWDELIETSKYIMERENDPELIAYNGLFDESENGICSIYEFIYSCRNSTDSPFPDITSETTINALNLMKKLKKEIASDDIFQSDLFFGLKLLLEGKGIFVKFWTLDYNSLETLSYKTSVLPGIKEGISGSVVAGYNLGITNNISPEKLEASIIAIKYLTSKELLKKIFLIENILAGIDSLYDDEDICKKVDCETMKNIQPIHRPYSKYYEIKFYNQKISNFVLQFLYKNEEASEVLEKIRDLTRIHYISVIDNDAYKSLIMVIFVMTHILFYMILFSLILLFFKKFDAKFQYLSKDSWIISIIGLAMVLSSIFTLYGTVTEIKCQLYFILIVIGNTLNLIPVFHKFIVDFPETNKISMYFKKHKYYFFLGFFMCDLIFVLLHFLSDYKVSTFIIEDGKNYRECNVIGKFGFSVVIIIIIHYLLIICVMLILSYIEWNQNFVMFNVRMMVYAIYSDVLSVILLFILKFISFNNYFYKFIIQSVLLLLSVVISYISMYGIRIFLNLNELKNTELNIDCVINNSFRRRIDSISRTESQLNYSEYIDKKSSIILKIRNYHIGNSISTLSNENSIIRVKNINESMVSNVSNASVK</sequence>
<comment type="caution">
    <text evidence="4">The sequence shown here is derived from an EMBL/GenBank/DDBJ whole genome shotgun (WGS) entry which is preliminary data.</text>
</comment>
<proteinExistence type="inferred from homology"/>
<feature type="transmembrane region" description="Helical" evidence="3">
    <location>
        <begin position="608"/>
        <end position="630"/>
    </location>
</feature>
<feature type="transmembrane region" description="Helical" evidence="3">
    <location>
        <begin position="530"/>
        <end position="550"/>
    </location>
</feature>